<gene>
    <name evidence="2" type="ORF">BD626DRAFT_500643</name>
</gene>
<sequence length="161" mass="18197">MASPASADDGSHPLIVFQRALDSHVRRTEHWGLALLLSRTDARIFEIVGNTDSFGYVPRPARQYAADPAWRGGYTVGRVAPKDIDALDARLRALPIVRNDPEFDCQTWVLAALRILKQDGLVEPEIDVREAVVREELEKEKERWEAADDTADERLFPHPSR</sequence>
<name>A0A550CAJ5_9AGAR</name>
<feature type="region of interest" description="Disordered" evidence="1">
    <location>
        <begin position="142"/>
        <end position="161"/>
    </location>
</feature>
<dbReference type="InterPro" id="IPR046670">
    <property type="entry name" value="DUF6540"/>
</dbReference>
<accession>A0A550CAJ5</accession>
<organism evidence="2 3">
    <name type="scientific">Schizophyllum amplum</name>
    <dbReference type="NCBI Taxonomy" id="97359"/>
    <lineage>
        <taxon>Eukaryota</taxon>
        <taxon>Fungi</taxon>
        <taxon>Dikarya</taxon>
        <taxon>Basidiomycota</taxon>
        <taxon>Agaricomycotina</taxon>
        <taxon>Agaricomycetes</taxon>
        <taxon>Agaricomycetidae</taxon>
        <taxon>Agaricales</taxon>
        <taxon>Schizophyllaceae</taxon>
        <taxon>Schizophyllum</taxon>
    </lineage>
</organism>
<dbReference type="AlphaFoldDB" id="A0A550CAJ5"/>
<dbReference type="EMBL" id="VDMD01000015">
    <property type="protein sequence ID" value="TRM61821.1"/>
    <property type="molecule type" value="Genomic_DNA"/>
</dbReference>
<evidence type="ECO:0008006" key="4">
    <source>
        <dbReference type="Google" id="ProtNLM"/>
    </source>
</evidence>
<protein>
    <recommendedName>
        <fullName evidence="4">PPPDE domain-containing protein</fullName>
    </recommendedName>
</protein>
<dbReference type="OrthoDB" id="37659at2759"/>
<proteinExistence type="predicted"/>
<dbReference type="Proteomes" id="UP000320762">
    <property type="component" value="Unassembled WGS sequence"/>
</dbReference>
<evidence type="ECO:0000313" key="3">
    <source>
        <dbReference type="Proteomes" id="UP000320762"/>
    </source>
</evidence>
<dbReference type="Pfam" id="PF20174">
    <property type="entry name" value="DUF6540"/>
    <property type="match status" value="1"/>
</dbReference>
<comment type="caution">
    <text evidence="2">The sequence shown here is derived from an EMBL/GenBank/DDBJ whole genome shotgun (WGS) entry which is preliminary data.</text>
</comment>
<reference evidence="2 3" key="1">
    <citation type="journal article" date="2019" name="New Phytol.">
        <title>Comparative genomics reveals unique wood-decay strategies and fruiting body development in the Schizophyllaceae.</title>
        <authorList>
            <person name="Almasi E."/>
            <person name="Sahu N."/>
            <person name="Krizsan K."/>
            <person name="Balint B."/>
            <person name="Kovacs G.M."/>
            <person name="Kiss B."/>
            <person name="Cseklye J."/>
            <person name="Drula E."/>
            <person name="Henrissat B."/>
            <person name="Nagy I."/>
            <person name="Chovatia M."/>
            <person name="Adam C."/>
            <person name="LaButti K."/>
            <person name="Lipzen A."/>
            <person name="Riley R."/>
            <person name="Grigoriev I.V."/>
            <person name="Nagy L.G."/>
        </authorList>
    </citation>
    <scope>NUCLEOTIDE SEQUENCE [LARGE SCALE GENOMIC DNA]</scope>
    <source>
        <strain evidence="2 3">NL-1724</strain>
    </source>
</reference>
<keyword evidence="3" id="KW-1185">Reference proteome</keyword>
<evidence type="ECO:0000256" key="1">
    <source>
        <dbReference type="SAM" id="MobiDB-lite"/>
    </source>
</evidence>
<evidence type="ECO:0000313" key="2">
    <source>
        <dbReference type="EMBL" id="TRM61821.1"/>
    </source>
</evidence>